<name>A0ABX1XBE6_9BACL</name>
<organism evidence="2 3">
    <name type="scientific">Paenibacillus plantarum</name>
    <dbReference type="NCBI Taxonomy" id="2654975"/>
    <lineage>
        <taxon>Bacteria</taxon>
        <taxon>Bacillati</taxon>
        <taxon>Bacillota</taxon>
        <taxon>Bacilli</taxon>
        <taxon>Bacillales</taxon>
        <taxon>Paenibacillaceae</taxon>
        <taxon>Paenibacillus</taxon>
    </lineage>
</organism>
<sequence>MGKKYYEIFEDLIGSHMRNLILYEYNSEQKNHMYHPYRHNYKNGTEELLASFMRKYIYFYAYSEREVEDAFEYELLSNLEAAATFALQHRLPKRNGSSNGLYSELLLDLLITLFRGNVNKLATRAIYRQMSDNQEIKGFDGLHIVTSETENELWLGQAKMGDTGYCLRSIASDLEQKTNMLYTSKQLYFVADKEKSAVKEALEVLKKINMVSMKAEMRKLSEVDKASELNEFFKKEKIKIVFPCLLAYSSPDVYEVEDDIDENIKNELSNLIEKFDSKFDSLLDIEYQVLILFIPIRDLEILRRKMVEINGA</sequence>
<dbReference type="InterPro" id="IPR014976">
    <property type="entry name" value="AbpA_HamA_C"/>
</dbReference>
<evidence type="ECO:0000313" key="3">
    <source>
        <dbReference type="Proteomes" id="UP000653578"/>
    </source>
</evidence>
<reference evidence="2 3" key="1">
    <citation type="submission" date="2019-10" db="EMBL/GenBank/DDBJ databases">
        <title>Description of Paenibacillus humi sp. nov.</title>
        <authorList>
            <person name="Carlier A."/>
            <person name="Qi S."/>
        </authorList>
    </citation>
    <scope>NUCLEOTIDE SEQUENCE [LARGE SCALE GENOMIC DNA]</scope>
    <source>
        <strain evidence="2 3">LMG 31461</strain>
    </source>
</reference>
<evidence type="ECO:0000313" key="2">
    <source>
        <dbReference type="EMBL" id="NOU65778.1"/>
    </source>
</evidence>
<gene>
    <name evidence="2" type="ORF">GC096_17215</name>
</gene>
<proteinExistence type="predicted"/>
<feature type="domain" description="Anti-bacteriophage protein A/HamA C-terminal" evidence="1">
    <location>
        <begin position="27"/>
        <end position="307"/>
    </location>
</feature>
<keyword evidence="3" id="KW-1185">Reference proteome</keyword>
<evidence type="ECO:0000259" key="1">
    <source>
        <dbReference type="Pfam" id="PF08878"/>
    </source>
</evidence>
<dbReference type="Pfam" id="PF08878">
    <property type="entry name" value="HamA"/>
    <property type="match status" value="1"/>
</dbReference>
<dbReference type="EMBL" id="WHNY01000057">
    <property type="protein sequence ID" value="NOU65778.1"/>
    <property type="molecule type" value="Genomic_DNA"/>
</dbReference>
<protein>
    <submittedName>
        <fullName evidence="2">DUF1837 domain-containing protein</fullName>
    </submittedName>
</protein>
<accession>A0ABX1XBE6</accession>
<dbReference type="Proteomes" id="UP000653578">
    <property type="component" value="Unassembled WGS sequence"/>
</dbReference>
<dbReference type="RefSeq" id="WP_171631883.1">
    <property type="nucleotide sequence ID" value="NZ_WHNY01000057.1"/>
</dbReference>
<comment type="caution">
    <text evidence="2">The sequence shown here is derived from an EMBL/GenBank/DDBJ whole genome shotgun (WGS) entry which is preliminary data.</text>
</comment>